<feature type="region of interest" description="Disordered" evidence="1">
    <location>
        <begin position="271"/>
        <end position="290"/>
    </location>
</feature>
<gene>
    <name evidence="2" type="ORF">DID88_007660</name>
</gene>
<dbReference type="AlphaFoldDB" id="A0A395J416"/>
<evidence type="ECO:0000313" key="3">
    <source>
        <dbReference type="Proteomes" id="UP000249056"/>
    </source>
</evidence>
<keyword evidence="3" id="KW-1185">Reference proteome</keyword>
<proteinExistence type="predicted"/>
<evidence type="ECO:0000256" key="1">
    <source>
        <dbReference type="SAM" id="MobiDB-lite"/>
    </source>
</evidence>
<dbReference type="EMBL" id="QKRW01000005">
    <property type="protein sequence ID" value="RAL66878.1"/>
    <property type="molecule type" value="Genomic_DNA"/>
</dbReference>
<name>A0A395J416_9HELO</name>
<feature type="compositionally biased region" description="Polar residues" evidence="1">
    <location>
        <begin position="275"/>
        <end position="290"/>
    </location>
</feature>
<feature type="region of interest" description="Disordered" evidence="1">
    <location>
        <begin position="54"/>
        <end position="118"/>
    </location>
</feature>
<reference evidence="2 3" key="1">
    <citation type="submission" date="2018-06" db="EMBL/GenBank/DDBJ databases">
        <title>Genome Sequence of the Brown Rot Fungal Pathogen Monilinia fructigena.</title>
        <authorList>
            <person name="Landi L."/>
            <person name="De Miccolis Angelini R.M."/>
            <person name="Pollastro S."/>
            <person name="Abate D."/>
            <person name="Faretra F."/>
            <person name="Romanazzi G."/>
        </authorList>
    </citation>
    <scope>NUCLEOTIDE SEQUENCE [LARGE SCALE GENOMIC DNA]</scope>
    <source>
        <strain evidence="2 3">Mfrg269</strain>
    </source>
</reference>
<dbReference type="Proteomes" id="UP000249056">
    <property type="component" value="Unassembled WGS sequence"/>
</dbReference>
<dbReference type="OrthoDB" id="3438093at2759"/>
<evidence type="ECO:0000313" key="2">
    <source>
        <dbReference type="EMBL" id="RAL66878.1"/>
    </source>
</evidence>
<comment type="caution">
    <text evidence="2">The sequence shown here is derived from an EMBL/GenBank/DDBJ whole genome shotgun (WGS) entry which is preliminary data.</text>
</comment>
<organism evidence="2 3">
    <name type="scientific">Monilinia fructigena</name>
    <dbReference type="NCBI Taxonomy" id="38457"/>
    <lineage>
        <taxon>Eukaryota</taxon>
        <taxon>Fungi</taxon>
        <taxon>Dikarya</taxon>
        <taxon>Ascomycota</taxon>
        <taxon>Pezizomycotina</taxon>
        <taxon>Leotiomycetes</taxon>
        <taxon>Helotiales</taxon>
        <taxon>Sclerotiniaceae</taxon>
        <taxon>Monilinia</taxon>
    </lineage>
</organism>
<protein>
    <submittedName>
        <fullName evidence="2">Uncharacterized protein</fullName>
    </submittedName>
</protein>
<accession>A0A395J416</accession>
<sequence>MRCVWNKEVIIEEEAHRGRHERDECHCEIIFDRDERERRVKEREFLVAEGNVGAGERDFNGQARQRGRGRARGTIGNAGGVNGKGTTDKGADKNGGGGREGKSKQVEEGGSDNGMMRGWNGGFMMSAAPSGYPSPRPNDPASFHPYFEYANNRYMGAGQLNTNGHGKTLTMNPVTGVMPGIPISSPPPVTSTSEWHEDMMIIPHSTQMNSFGAYPMATLQDSFQMPALPPLPPAGPPSPQNTNMAPTCTYVYQGNHYTWIPNQELNAAVMDHGEASSQQDAQPPTQTGFTDQFSYQNQQHINDDVQHNAYNYVRYYTDRPVDQPNTNGSPNSHPRAAVPMNNLQTIGSSMLTPKLPEISGPVAGTGTILRYSDYSLPPLPPGIPYFEASTTPPAAPRYFIGSAAVSRYNTCNTRQNVVQGSGTSQSVGQINMQAPTVITTSMAPKDIQTTQATNQGRAPMRYDAKGQATTQGQSRIKFEDTHVTINPSILNTPRVISSIPRPKSTI</sequence>